<organism evidence="1 2">
    <name type="scientific">Sutcliffiella horikoshii</name>
    <dbReference type="NCBI Taxonomy" id="79883"/>
    <lineage>
        <taxon>Bacteria</taxon>
        <taxon>Bacillati</taxon>
        <taxon>Bacillota</taxon>
        <taxon>Bacilli</taxon>
        <taxon>Bacillales</taxon>
        <taxon>Bacillaceae</taxon>
        <taxon>Sutcliffiella</taxon>
    </lineage>
</organism>
<evidence type="ECO:0000313" key="1">
    <source>
        <dbReference type="EMBL" id="ART74838.1"/>
    </source>
</evidence>
<gene>
    <name evidence="1" type="ORF">B4U37_01695</name>
</gene>
<name>A0ABM6KET7_9BACI</name>
<reference evidence="1 2" key="1">
    <citation type="submission" date="2017-04" db="EMBL/GenBank/DDBJ databases">
        <title>Complete Genome Sequence of the Bacillus horikoshii 20a strain from Cuatro Cienegas, Coahuila, Mexico.</title>
        <authorList>
            <person name="Zarza E."/>
            <person name="Alcaraz L.D."/>
            <person name="Aguilar-Salinas B."/>
            <person name="Islas A."/>
            <person name="Olmedo-Alvarez G."/>
        </authorList>
    </citation>
    <scope>NUCLEOTIDE SEQUENCE [LARGE SCALE GENOMIC DNA]</scope>
    <source>
        <strain evidence="1 2">20a</strain>
    </source>
</reference>
<keyword evidence="2" id="KW-1185">Reference proteome</keyword>
<protein>
    <submittedName>
        <fullName evidence="1">Uncharacterized protein</fullName>
    </submittedName>
</protein>
<sequence length="116" mass="13583">MSGTINRVVEEFIVSVARACYKSDKSCVHILADTIEGVVYRPIPKIASNKTPRKVDPLVICRVDGDMIEELSMEAGKEYYSQEWLEYVIKQLVKGEFYVSYRRYKRKVKQNLQKEW</sequence>
<evidence type="ECO:0000313" key="2">
    <source>
        <dbReference type="Proteomes" id="UP000195573"/>
    </source>
</evidence>
<dbReference type="GeneID" id="96737156"/>
<accession>A0ABM6KET7</accession>
<dbReference type="RefSeq" id="WP_088016801.1">
    <property type="nucleotide sequence ID" value="NZ_CP020880.1"/>
</dbReference>
<proteinExistence type="predicted"/>
<dbReference type="Proteomes" id="UP000195573">
    <property type="component" value="Chromosome"/>
</dbReference>
<dbReference type="EMBL" id="CP020880">
    <property type="protein sequence ID" value="ART74838.1"/>
    <property type="molecule type" value="Genomic_DNA"/>
</dbReference>